<sequence>MSVDNVDTLGIRNEEWWFNDGNIVLQVRICGNSLFKLYLGQLARASSFFRGLEHLPRPEVGTQPAEGTVARPLALLKVAGDVFADLLHVLYLRWGEPMTLDQPRLAAVMRAAHHYQFESICKIAESQLQGKMDAVPEMQLAHATGSPEWASAAFRRLVLAFDDAPDLHILDPTVQIKVWKARQRVTIWRMRVLEQNTGRLCPSEPDGQRHTYIICGGHLRHLLLFVPMTSRGHFVSRFHALDVPSWDPEPGVVYDRSGWTGRCCTCEDGELHALAVATGPSAEEDAEVDLVWNE</sequence>
<dbReference type="Proteomes" id="UP000077266">
    <property type="component" value="Unassembled WGS sequence"/>
</dbReference>
<gene>
    <name evidence="1" type="ORF">EXIGLDRAFT_836456</name>
</gene>
<keyword evidence="2" id="KW-1185">Reference proteome</keyword>
<proteinExistence type="predicted"/>
<dbReference type="InParanoid" id="A0A165HTX0"/>
<dbReference type="EMBL" id="KV426008">
    <property type="protein sequence ID" value="KZV92457.1"/>
    <property type="molecule type" value="Genomic_DNA"/>
</dbReference>
<dbReference type="AlphaFoldDB" id="A0A165HTX0"/>
<reference evidence="1 2" key="1">
    <citation type="journal article" date="2016" name="Mol. Biol. Evol.">
        <title>Comparative Genomics of Early-Diverging Mushroom-Forming Fungi Provides Insights into the Origins of Lignocellulose Decay Capabilities.</title>
        <authorList>
            <person name="Nagy L.G."/>
            <person name="Riley R."/>
            <person name="Tritt A."/>
            <person name="Adam C."/>
            <person name="Daum C."/>
            <person name="Floudas D."/>
            <person name="Sun H."/>
            <person name="Yadav J.S."/>
            <person name="Pangilinan J."/>
            <person name="Larsson K.H."/>
            <person name="Matsuura K."/>
            <person name="Barry K."/>
            <person name="Labutti K."/>
            <person name="Kuo R."/>
            <person name="Ohm R.A."/>
            <person name="Bhattacharya S.S."/>
            <person name="Shirouzu T."/>
            <person name="Yoshinaga Y."/>
            <person name="Martin F.M."/>
            <person name="Grigoriev I.V."/>
            <person name="Hibbett D.S."/>
        </authorList>
    </citation>
    <scope>NUCLEOTIDE SEQUENCE [LARGE SCALE GENOMIC DNA]</scope>
    <source>
        <strain evidence="1 2">HHB12029</strain>
    </source>
</reference>
<organism evidence="1 2">
    <name type="scientific">Exidia glandulosa HHB12029</name>
    <dbReference type="NCBI Taxonomy" id="1314781"/>
    <lineage>
        <taxon>Eukaryota</taxon>
        <taxon>Fungi</taxon>
        <taxon>Dikarya</taxon>
        <taxon>Basidiomycota</taxon>
        <taxon>Agaricomycotina</taxon>
        <taxon>Agaricomycetes</taxon>
        <taxon>Auriculariales</taxon>
        <taxon>Exidiaceae</taxon>
        <taxon>Exidia</taxon>
    </lineage>
</organism>
<protein>
    <recommendedName>
        <fullName evidence="3">BTB domain-containing protein</fullName>
    </recommendedName>
</protein>
<evidence type="ECO:0000313" key="1">
    <source>
        <dbReference type="EMBL" id="KZV92457.1"/>
    </source>
</evidence>
<name>A0A165HTX0_EXIGL</name>
<dbReference type="OrthoDB" id="3036049at2759"/>
<accession>A0A165HTX0</accession>
<evidence type="ECO:0000313" key="2">
    <source>
        <dbReference type="Proteomes" id="UP000077266"/>
    </source>
</evidence>
<evidence type="ECO:0008006" key="3">
    <source>
        <dbReference type="Google" id="ProtNLM"/>
    </source>
</evidence>